<name>A0A8H7RDA4_9FUNG</name>
<proteinExistence type="predicted"/>
<evidence type="ECO:0008006" key="3">
    <source>
        <dbReference type="Google" id="ProtNLM"/>
    </source>
</evidence>
<comment type="caution">
    <text evidence="1">The sequence shown here is derived from an EMBL/GenBank/DDBJ whole genome shotgun (WGS) entry which is preliminary data.</text>
</comment>
<keyword evidence="2" id="KW-1185">Reference proteome</keyword>
<evidence type="ECO:0000313" key="2">
    <source>
        <dbReference type="Proteomes" id="UP000646827"/>
    </source>
</evidence>
<dbReference type="SUPFAM" id="SSF52047">
    <property type="entry name" value="RNI-like"/>
    <property type="match status" value="1"/>
</dbReference>
<dbReference type="AlphaFoldDB" id="A0A8H7RDA4"/>
<gene>
    <name evidence="1" type="ORF">INT45_002561</name>
</gene>
<accession>A0A8H7RDA4</accession>
<organism evidence="1 2">
    <name type="scientific">Circinella minor</name>
    <dbReference type="NCBI Taxonomy" id="1195481"/>
    <lineage>
        <taxon>Eukaryota</taxon>
        <taxon>Fungi</taxon>
        <taxon>Fungi incertae sedis</taxon>
        <taxon>Mucoromycota</taxon>
        <taxon>Mucoromycotina</taxon>
        <taxon>Mucoromycetes</taxon>
        <taxon>Mucorales</taxon>
        <taxon>Lichtheimiaceae</taxon>
        <taxon>Circinella</taxon>
    </lineage>
</organism>
<evidence type="ECO:0000313" key="1">
    <source>
        <dbReference type="EMBL" id="KAG2208375.1"/>
    </source>
</evidence>
<sequence length="446" mass="51758">MLKNTSHSLEEACLDHEDLNCNEILDICPNLKRLRFIKRNLGGYPVRAQRQPERQRQVKLQAEPQHSSLTSFYLNTELEYGMQDIETTVQRLINLQEININISSFNLDSLCLVHKYGSKELRHISINARPDQYSYDMESEYDNNSIDTSRYDYTIDVHNCQYVTASLLLQLVNHSVNMKQKIEAISLCPETDSALDDWSAFKYFTSPCLRYIKFSFNKQTEELFANVIRNCPTLEVVNIFRLICSPTNITMDALKMLPVLQSFSIGNWGEEVYRCGPDTRSYSTDINDTVIRDFFTYHTLLDKHSTLQEVRLRYISNLEPETYSTLFKIKSLKSLNFGGLYLTEEQSIYPFINGPEEFLLPSQLEMLVLDDLAEIDDDYISSLDFPTMVLLNMSCLSTAGLIGMVENAKKLKRLIVNRWDDNWVNLHDIPPAELEDCMKRNKIQFN</sequence>
<dbReference type="InterPro" id="IPR032675">
    <property type="entry name" value="LRR_dom_sf"/>
</dbReference>
<protein>
    <recommendedName>
        <fullName evidence="3">F-box domain-containing protein</fullName>
    </recommendedName>
</protein>
<dbReference type="Gene3D" id="3.80.10.10">
    <property type="entry name" value="Ribonuclease Inhibitor"/>
    <property type="match status" value="1"/>
</dbReference>
<reference evidence="1 2" key="1">
    <citation type="submission" date="2020-12" db="EMBL/GenBank/DDBJ databases">
        <title>Metabolic potential, ecology and presence of endohyphal bacteria is reflected in genomic diversity of Mucoromycotina.</title>
        <authorList>
            <person name="Muszewska A."/>
            <person name="Okrasinska A."/>
            <person name="Steczkiewicz K."/>
            <person name="Drgas O."/>
            <person name="Orlowska M."/>
            <person name="Perlinska-Lenart U."/>
            <person name="Aleksandrzak-Piekarczyk T."/>
            <person name="Szatraj K."/>
            <person name="Zielenkiewicz U."/>
            <person name="Pilsyk S."/>
            <person name="Malc E."/>
            <person name="Mieczkowski P."/>
            <person name="Kruszewska J.S."/>
            <person name="Biernat P."/>
            <person name="Pawlowska J."/>
        </authorList>
    </citation>
    <scope>NUCLEOTIDE SEQUENCE [LARGE SCALE GENOMIC DNA]</scope>
    <source>
        <strain evidence="1 2">CBS 142.35</strain>
    </source>
</reference>
<dbReference type="OrthoDB" id="2292801at2759"/>
<dbReference type="Proteomes" id="UP000646827">
    <property type="component" value="Unassembled WGS sequence"/>
</dbReference>
<dbReference type="EMBL" id="JAEPRB010001058">
    <property type="protein sequence ID" value="KAG2208375.1"/>
    <property type="molecule type" value="Genomic_DNA"/>
</dbReference>